<comment type="similarity">
    <text evidence="1">Belongs to the AHA1 family.</text>
</comment>
<protein>
    <submittedName>
        <fullName evidence="3">SRPBCC domain-containing protein</fullName>
    </submittedName>
</protein>
<feature type="domain" description="Activator of Hsp90 ATPase homologue 1/2-like C-terminal" evidence="2">
    <location>
        <begin position="51"/>
        <end position="187"/>
    </location>
</feature>
<keyword evidence="4" id="KW-1185">Reference proteome</keyword>
<dbReference type="AlphaFoldDB" id="A0A562ZR71"/>
<dbReference type="Gene3D" id="3.30.530.20">
    <property type="match status" value="1"/>
</dbReference>
<dbReference type="Pfam" id="PF08327">
    <property type="entry name" value="AHSA1"/>
    <property type="match status" value="1"/>
</dbReference>
<evidence type="ECO:0000313" key="4">
    <source>
        <dbReference type="Proteomes" id="UP000318199"/>
    </source>
</evidence>
<evidence type="ECO:0000313" key="3">
    <source>
        <dbReference type="EMBL" id="TWO71099.1"/>
    </source>
</evidence>
<reference evidence="3 4" key="1">
    <citation type="submission" date="2019-07" db="EMBL/GenBank/DDBJ databases">
        <title>Caenimonas sedimenti sp. nov., isolated from activated sludge.</title>
        <authorList>
            <person name="Xu J."/>
        </authorList>
    </citation>
    <scope>NUCLEOTIDE SEQUENCE [LARGE SCALE GENOMIC DNA]</scope>
    <source>
        <strain evidence="3 4">HX-9-20</strain>
    </source>
</reference>
<dbReference type="CDD" id="cd07814">
    <property type="entry name" value="SRPBCC_CalC_Aha1-like"/>
    <property type="match status" value="1"/>
</dbReference>
<dbReference type="InterPro" id="IPR023393">
    <property type="entry name" value="START-like_dom_sf"/>
</dbReference>
<dbReference type="SUPFAM" id="SSF55961">
    <property type="entry name" value="Bet v1-like"/>
    <property type="match status" value="1"/>
</dbReference>
<proteinExistence type="inferred from homology"/>
<comment type="caution">
    <text evidence="3">The sequence shown here is derived from an EMBL/GenBank/DDBJ whole genome shotgun (WGS) entry which is preliminary data.</text>
</comment>
<evidence type="ECO:0000256" key="1">
    <source>
        <dbReference type="ARBA" id="ARBA00006817"/>
    </source>
</evidence>
<accession>A0A562ZR71</accession>
<sequence length="196" mass="22070">MFRAIHGPLRGAELKPRWHANISFLDGRAGRRDNRTMSPPVMVRVAHRYSAPAERVFDAWLTPSQASRFLFATRTGNVMQCEINPVVGGGFVVTDRRPLADGDESVFDVVHRGNYVTIERPRLIVFDFLVASYSDETTRVRLDFAAQGANASELTLTHELGDHNEAQAMEDATRKGWAQMLANLERELFPKRVGFL</sequence>
<evidence type="ECO:0000259" key="2">
    <source>
        <dbReference type="Pfam" id="PF08327"/>
    </source>
</evidence>
<organism evidence="3 4">
    <name type="scientific">Caenimonas sedimenti</name>
    <dbReference type="NCBI Taxonomy" id="2596921"/>
    <lineage>
        <taxon>Bacteria</taxon>
        <taxon>Pseudomonadati</taxon>
        <taxon>Pseudomonadota</taxon>
        <taxon>Betaproteobacteria</taxon>
        <taxon>Burkholderiales</taxon>
        <taxon>Comamonadaceae</taxon>
        <taxon>Caenimonas</taxon>
    </lineage>
</organism>
<gene>
    <name evidence="3" type="ORF">FN976_12330</name>
</gene>
<dbReference type="Proteomes" id="UP000318199">
    <property type="component" value="Unassembled WGS sequence"/>
</dbReference>
<dbReference type="InterPro" id="IPR013538">
    <property type="entry name" value="ASHA1/2-like_C"/>
</dbReference>
<dbReference type="OrthoDB" id="9805228at2"/>
<dbReference type="EMBL" id="VOBQ01000009">
    <property type="protein sequence ID" value="TWO71099.1"/>
    <property type="molecule type" value="Genomic_DNA"/>
</dbReference>
<name>A0A562ZR71_9BURK</name>